<evidence type="ECO:0000256" key="1">
    <source>
        <dbReference type="ARBA" id="ARBA00005495"/>
    </source>
</evidence>
<keyword evidence="2" id="KW-0479">Metal-binding</keyword>
<dbReference type="Pfam" id="PF04828">
    <property type="entry name" value="GFA"/>
    <property type="match status" value="1"/>
</dbReference>
<comment type="similarity">
    <text evidence="1">Belongs to the Gfa family.</text>
</comment>
<reference evidence="6" key="1">
    <citation type="submission" date="2014-08" db="EMBL/GenBank/DDBJ databases">
        <authorList>
            <person name="Sharma Rahul"/>
            <person name="Thines Marco"/>
        </authorList>
    </citation>
    <scope>NUCLEOTIDE SEQUENCE</scope>
</reference>
<evidence type="ECO:0000256" key="4">
    <source>
        <dbReference type="ARBA" id="ARBA00023239"/>
    </source>
</evidence>
<evidence type="ECO:0000256" key="3">
    <source>
        <dbReference type="ARBA" id="ARBA00022833"/>
    </source>
</evidence>
<dbReference type="GO" id="GO:0046872">
    <property type="term" value="F:metal ion binding"/>
    <property type="evidence" value="ECO:0007669"/>
    <property type="project" value="UniProtKB-KW"/>
</dbReference>
<proteinExistence type="inferred from homology"/>
<evidence type="ECO:0000313" key="6">
    <source>
        <dbReference type="EMBL" id="CDZ96639.1"/>
    </source>
</evidence>
<organism evidence="6">
    <name type="scientific">Phaffia rhodozyma</name>
    <name type="common">Yeast</name>
    <name type="synonym">Xanthophyllomyces dendrorhous</name>
    <dbReference type="NCBI Taxonomy" id="264483"/>
    <lineage>
        <taxon>Eukaryota</taxon>
        <taxon>Fungi</taxon>
        <taxon>Dikarya</taxon>
        <taxon>Basidiomycota</taxon>
        <taxon>Agaricomycotina</taxon>
        <taxon>Tremellomycetes</taxon>
        <taxon>Cystofilobasidiales</taxon>
        <taxon>Mrakiaceae</taxon>
        <taxon>Phaffia</taxon>
    </lineage>
</organism>
<keyword evidence="3" id="KW-0862">Zinc</keyword>
<sequence>MTDFTASIFASNFVIADPDVTFTRGESNLTHYGQYNTIQRGFTMMNSFCKTCGTMLWRKGGGFPGMTIARIGTVDDFSLHDTVLKPEFEQFGKHRPSWLSGAVGVQQFHGNHSAGEP</sequence>
<feature type="domain" description="CENP-V/GFA" evidence="5">
    <location>
        <begin position="4"/>
        <end position="92"/>
    </location>
</feature>
<evidence type="ECO:0000256" key="2">
    <source>
        <dbReference type="ARBA" id="ARBA00022723"/>
    </source>
</evidence>
<dbReference type="AlphaFoldDB" id="A0A0F7SH10"/>
<dbReference type="GO" id="GO:0016846">
    <property type="term" value="F:carbon-sulfur lyase activity"/>
    <property type="evidence" value="ECO:0007669"/>
    <property type="project" value="InterPro"/>
</dbReference>
<accession>A0A0F7SH10</accession>
<evidence type="ECO:0000259" key="5">
    <source>
        <dbReference type="Pfam" id="PF04828"/>
    </source>
</evidence>
<dbReference type="Gene3D" id="3.90.1590.10">
    <property type="entry name" value="glutathione-dependent formaldehyde- activating enzyme (gfa)"/>
    <property type="match status" value="1"/>
</dbReference>
<protein>
    <submittedName>
        <fullName evidence="6">Mss4-like</fullName>
    </submittedName>
</protein>
<name>A0A0F7SH10_PHARH</name>
<dbReference type="InterPro" id="IPR011057">
    <property type="entry name" value="Mss4-like_sf"/>
</dbReference>
<dbReference type="EMBL" id="LN483165">
    <property type="protein sequence ID" value="CDZ96639.1"/>
    <property type="molecule type" value="Genomic_DNA"/>
</dbReference>
<dbReference type="SUPFAM" id="SSF51316">
    <property type="entry name" value="Mss4-like"/>
    <property type="match status" value="1"/>
</dbReference>
<keyword evidence="4" id="KW-0456">Lyase</keyword>
<dbReference type="PANTHER" id="PTHR33337:SF8">
    <property type="entry name" value="CENP-V_GFA DOMAIN-CONTAINING PROTEIN"/>
    <property type="match status" value="1"/>
</dbReference>
<dbReference type="PANTHER" id="PTHR33337">
    <property type="entry name" value="GFA DOMAIN-CONTAINING PROTEIN"/>
    <property type="match status" value="1"/>
</dbReference>
<dbReference type="InterPro" id="IPR006913">
    <property type="entry name" value="CENP-V/GFA"/>
</dbReference>